<evidence type="ECO:0000313" key="2">
    <source>
        <dbReference type="Proteomes" id="UP000593567"/>
    </source>
</evidence>
<sequence length="79" mass="8650">MITLISDVQQCVSSDVCCFKGGIVELGDSKFLDTTARSHTCHSLSLLLTLLNDKHETYLSIYSIDSCVAVNGWCLLHDA</sequence>
<evidence type="ECO:0000313" key="1">
    <source>
        <dbReference type="EMBL" id="KAF6023798.1"/>
    </source>
</evidence>
<keyword evidence="2" id="KW-1185">Reference proteome</keyword>
<proteinExistence type="predicted"/>
<dbReference type="EMBL" id="VXIV02002663">
    <property type="protein sequence ID" value="KAF6023798.1"/>
    <property type="molecule type" value="Genomic_DNA"/>
</dbReference>
<name>A0A7J7JEJ5_BUGNE</name>
<reference evidence="1" key="1">
    <citation type="submission" date="2020-06" db="EMBL/GenBank/DDBJ databases">
        <title>Draft genome of Bugula neritina, a colonial animal packing powerful symbionts and potential medicines.</title>
        <authorList>
            <person name="Rayko M."/>
        </authorList>
    </citation>
    <scope>NUCLEOTIDE SEQUENCE [LARGE SCALE GENOMIC DNA]</scope>
    <source>
        <strain evidence="1">Kwan_BN1</strain>
    </source>
</reference>
<organism evidence="1 2">
    <name type="scientific">Bugula neritina</name>
    <name type="common">Brown bryozoan</name>
    <name type="synonym">Sertularia neritina</name>
    <dbReference type="NCBI Taxonomy" id="10212"/>
    <lineage>
        <taxon>Eukaryota</taxon>
        <taxon>Metazoa</taxon>
        <taxon>Spiralia</taxon>
        <taxon>Lophotrochozoa</taxon>
        <taxon>Bryozoa</taxon>
        <taxon>Gymnolaemata</taxon>
        <taxon>Cheilostomatida</taxon>
        <taxon>Flustrina</taxon>
        <taxon>Buguloidea</taxon>
        <taxon>Bugulidae</taxon>
        <taxon>Bugula</taxon>
    </lineage>
</organism>
<gene>
    <name evidence="1" type="ORF">EB796_017900</name>
</gene>
<comment type="caution">
    <text evidence="1">The sequence shown here is derived from an EMBL/GenBank/DDBJ whole genome shotgun (WGS) entry which is preliminary data.</text>
</comment>
<protein>
    <submittedName>
        <fullName evidence="1">Uncharacterized protein</fullName>
    </submittedName>
</protein>
<dbReference type="AlphaFoldDB" id="A0A7J7JEJ5"/>
<dbReference type="Proteomes" id="UP000593567">
    <property type="component" value="Unassembled WGS sequence"/>
</dbReference>
<accession>A0A7J7JEJ5</accession>